<reference evidence="2" key="1">
    <citation type="journal article" date="2014" name="Int. J. Syst. Evol. Microbiol.">
        <title>Complete genome sequence of Corynebacterium casei LMG S-19264T (=DSM 44701T), isolated from a smear-ripened cheese.</title>
        <authorList>
            <consortium name="US DOE Joint Genome Institute (JGI-PGF)"/>
            <person name="Walter F."/>
            <person name="Albersmeier A."/>
            <person name="Kalinowski J."/>
            <person name="Ruckert C."/>
        </authorList>
    </citation>
    <scope>NUCLEOTIDE SEQUENCE</scope>
    <source>
        <strain evidence="2">VKM B-2347</strain>
    </source>
</reference>
<dbReference type="RefSeq" id="WP_271168368.1">
    <property type="nucleotide sequence ID" value="NZ_BSFI01000007.1"/>
</dbReference>
<name>A0A9W6MVT6_9HYPH</name>
<feature type="region of interest" description="Disordered" evidence="1">
    <location>
        <begin position="1"/>
        <end position="20"/>
    </location>
</feature>
<comment type="caution">
    <text evidence="2">The sequence shown here is derived from an EMBL/GenBank/DDBJ whole genome shotgun (WGS) entry which is preliminary data.</text>
</comment>
<evidence type="ECO:0000313" key="2">
    <source>
        <dbReference type="EMBL" id="GLK68142.1"/>
    </source>
</evidence>
<evidence type="ECO:0000256" key="1">
    <source>
        <dbReference type="SAM" id="MobiDB-lite"/>
    </source>
</evidence>
<keyword evidence="2" id="KW-0489">Methyltransferase</keyword>
<keyword evidence="3" id="KW-1185">Reference proteome</keyword>
<gene>
    <name evidence="2" type="ORF">GCM10008179_17800</name>
</gene>
<dbReference type="PANTHER" id="PTHR40036:SF1">
    <property type="entry name" value="MACROCIN O-METHYLTRANSFERASE"/>
    <property type="match status" value="1"/>
</dbReference>
<protein>
    <submittedName>
        <fullName evidence="2">Methyltransferase</fullName>
    </submittedName>
</protein>
<reference evidence="2" key="2">
    <citation type="submission" date="2023-01" db="EMBL/GenBank/DDBJ databases">
        <authorList>
            <person name="Sun Q."/>
            <person name="Evtushenko L."/>
        </authorList>
    </citation>
    <scope>NUCLEOTIDE SEQUENCE</scope>
    <source>
        <strain evidence="2">VKM B-2347</strain>
    </source>
</reference>
<dbReference type="Pfam" id="PF05711">
    <property type="entry name" value="TylF"/>
    <property type="match status" value="1"/>
</dbReference>
<sequence>MALNDQLTGDRKAKSSSRRLTRSLSARALDALGLQRKKTRPPEWRKRDYFQSALSRGIKGIPDERCFVLQNVVRGLRNVPGDVAECGLRFGKSTAFMLTADEAPGRTYCLFDSFEGLSEPQAEDFVQESGKAYWGPSDLGVPEDRVRQNLAGFDNMLFFKGWIPTRFPEVADRSFALLHVDVDLYQPTKDALEFFWPRIAPGGVVVCDDYGSRKCPGAKRAFDEFFADGRGRLIELPTVQALVFKPG</sequence>
<organism evidence="2 3">
    <name type="scientific">Hansschlegelia plantiphila</name>
    <dbReference type="NCBI Taxonomy" id="374655"/>
    <lineage>
        <taxon>Bacteria</taxon>
        <taxon>Pseudomonadati</taxon>
        <taxon>Pseudomonadota</taxon>
        <taxon>Alphaproteobacteria</taxon>
        <taxon>Hyphomicrobiales</taxon>
        <taxon>Methylopilaceae</taxon>
        <taxon>Hansschlegelia</taxon>
    </lineage>
</organism>
<dbReference type="Proteomes" id="UP001143372">
    <property type="component" value="Unassembled WGS sequence"/>
</dbReference>
<proteinExistence type="predicted"/>
<dbReference type="InterPro" id="IPR008884">
    <property type="entry name" value="TylF_MeTrfase"/>
</dbReference>
<dbReference type="InterPro" id="IPR029063">
    <property type="entry name" value="SAM-dependent_MTases_sf"/>
</dbReference>
<keyword evidence="2" id="KW-0808">Transferase</keyword>
<accession>A0A9W6MVT6</accession>
<dbReference type="EMBL" id="BSFI01000007">
    <property type="protein sequence ID" value="GLK68142.1"/>
    <property type="molecule type" value="Genomic_DNA"/>
</dbReference>
<evidence type="ECO:0000313" key="3">
    <source>
        <dbReference type="Proteomes" id="UP001143372"/>
    </source>
</evidence>
<dbReference type="Gene3D" id="3.40.50.150">
    <property type="entry name" value="Vaccinia Virus protein VP39"/>
    <property type="match status" value="1"/>
</dbReference>
<dbReference type="SUPFAM" id="SSF53335">
    <property type="entry name" value="S-adenosyl-L-methionine-dependent methyltransferases"/>
    <property type="match status" value="1"/>
</dbReference>
<dbReference type="PANTHER" id="PTHR40036">
    <property type="entry name" value="MACROCIN O-METHYLTRANSFERASE"/>
    <property type="match status" value="1"/>
</dbReference>
<dbReference type="GO" id="GO:0032259">
    <property type="term" value="P:methylation"/>
    <property type="evidence" value="ECO:0007669"/>
    <property type="project" value="UniProtKB-KW"/>
</dbReference>
<dbReference type="GO" id="GO:0008168">
    <property type="term" value="F:methyltransferase activity"/>
    <property type="evidence" value="ECO:0007669"/>
    <property type="project" value="UniProtKB-KW"/>
</dbReference>
<dbReference type="AlphaFoldDB" id="A0A9W6MVT6"/>